<dbReference type="Proteomes" id="UP000023152">
    <property type="component" value="Unassembled WGS sequence"/>
</dbReference>
<dbReference type="Pfam" id="PF00400">
    <property type="entry name" value="WD40"/>
    <property type="match status" value="2"/>
</dbReference>
<dbReference type="PROSITE" id="PS50294">
    <property type="entry name" value="WD_REPEATS_REGION"/>
    <property type="match status" value="1"/>
</dbReference>
<dbReference type="PROSITE" id="PS50082">
    <property type="entry name" value="WD_REPEATS_2"/>
    <property type="match status" value="1"/>
</dbReference>
<dbReference type="PANTHER" id="PTHR22847">
    <property type="entry name" value="WD40 REPEAT PROTEIN"/>
    <property type="match status" value="1"/>
</dbReference>
<dbReference type="SMART" id="SM00320">
    <property type="entry name" value="WD40"/>
    <property type="match status" value="2"/>
</dbReference>
<evidence type="ECO:0000256" key="2">
    <source>
        <dbReference type="ARBA" id="ARBA00022737"/>
    </source>
</evidence>
<keyword evidence="2" id="KW-0677">Repeat</keyword>
<dbReference type="EMBL" id="ASPP01008075">
    <property type="protein sequence ID" value="ETO26113.1"/>
    <property type="molecule type" value="Genomic_DNA"/>
</dbReference>
<dbReference type="Gene3D" id="2.130.10.10">
    <property type="entry name" value="YVTN repeat-like/Quinoprotein amine dehydrogenase"/>
    <property type="match status" value="1"/>
</dbReference>
<evidence type="ECO:0000313" key="5">
    <source>
        <dbReference type="Proteomes" id="UP000023152"/>
    </source>
</evidence>
<gene>
    <name evidence="4" type="ORF">RFI_11024</name>
</gene>
<dbReference type="OrthoDB" id="538223at2759"/>
<keyword evidence="5" id="KW-1185">Reference proteome</keyword>
<proteinExistence type="predicted"/>
<name>X6NJL3_RETFI</name>
<evidence type="ECO:0000256" key="3">
    <source>
        <dbReference type="PROSITE-ProRule" id="PRU00221"/>
    </source>
</evidence>
<keyword evidence="1 3" id="KW-0853">WD repeat</keyword>
<protein>
    <submittedName>
        <fullName evidence="4">F-box and wd40 domain protein</fullName>
    </submittedName>
</protein>
<accession>X6NJL3</accession>
<organism evidence="4 5">
    <name type="scientific">Reticulomyxa filosa</name>
    <dbReference type="NCBI Taxonomy" id="46433"/>
    <lineage>
        <taxon>Eukaryota</taxon>
        <taxon>Sar</taxon>
        <taxon>Rhizaria</taxon>
        <taxon>Retaria</taxon>
        <taxon>Foraminifera</taxon>
        <taxon>Monothalamids</taxon>
        <taxon>Reticulomyxidae</taxon>
        <taxon>Reticulomyxa</taxon>
    </lineage>
</organism>
<feature type="repeat" description="WD" evidence="3">
    <location>
        <begin position="114"/>
        <end position="146"/>
    </location>
</feature>
<dbReference type="InterPro" id="IPR036322">
    <property type="entry name" value="WD40_repeat_dom_sf"/>
</dbReference>
<evidence type="ECO:0000256" key="1">
    <source>
        <dbReference type="ARBA" id="ARBA00022574"/>
    </source>
</evidence>
<dbReference type="SUPFAM" id="SSF50978">
    <property type="entry name" value="WD40 repeat-like"/>
    <property type="match status" value="1"/>
</dbReference>
<dbReference type="InterPro" id="IPR015943">
    <property type="entry name" value="WD40/YVTN_repeat-like_dom_sf"/>
</dbReference>
<sequence>MLPNEPKILSCLRDDNIRICDISLERKIQLTVVKFPLMVLKLYHIQMIKQSEYYNEIVEYLWDISSGKQLFSRKLSVYVIILIFSPDGITIVSCLDYRTIELWDVLTGKQIQILKGHSDDICGIKFSLDGSKIILYSRDKTIQTWNGLQENKFKC</sequence>
<dbReference type="InterPro" id="IPR001680">
    <property type="entry name" value="WD40_rpt"/>
</dbReference>
<dbReference type="AlphaFoldDB" id="X6NJL3"/>
<comment type="caution">
    <text evidence="4">The sequence shown here is derived from an EMBL/GenBank/DDBJ whole genome shotgun (WGS) entry which is preliminary data.</text>
</comment>
<reference evidence="4 5" key="1">
    <citation type="journal article" date="2013" name="Curr. Biol.">
        <title>The Genome of the Foraminiferan Reticulomyxa filosa.</title>
        <authorList>
            <person name="Glockner G."/>
            <person name="Hulsmann N."/>
            <person name="Schleicher M."/>
            <person name="Noegel A.A."/>
            <person name="Eichinger L."/>
            <person name="Gallinger C."/>
            <person name="Pawlowski J."/>
            <person name="Sierra R."/>
            <person name="Euteneuer U."/>
            <person name="Pillet L."/>
            <person name="Moustafa A."/>
            <person name="Platzer M."/>
            <person name="Groth M."/>
            <person name="Szafranski K."/>
            <person name="Schliwa M."/>
        </authorList>
    </citation>
    <scope>NUCLEOTIDE SEQUENCE [LARGE SCALE GENOMIC DNA]</scope>
</reference>
<evidence type="ECO:0000313" key="4">
    <source>
        <dbReference type="EMBL" id="ETO26113.1"/>
    </source>
</evidence>
<dbReference type="GO" id="GO:1990234">
    <property type="term" value="C:transferase complex"/>
    <property type="evidence" value="ECO:0007669"/>
    <property type="project" value="UniProtKB-ARBA"/>
</dbReference>
<dbReference type="PANTHER" id="PTHR22847:SF637">
    <property type="entry name" value="WD REPEAT DOMAIN 5B"/>
    <property type="match status" value="1"/>
</dbReference>